<evidence type="ECO:0000256" key="9">
    <source>
        <dbReference type="ARBA" id="ARBA00023172"/>
    </source>
</evidence>
<dbReference type="InterPro" id="IPR012337">
    <property type="entry name" value="RNaseH-like_sf"/>
</dbReference>
<evidence type="ECO:0000256" key="1">
    <source>
        <dbReference type="ARBA" id="ARBA00022722"/>
    </source>
</evidence>
<keyword evidence="9" id="KW-0233">DNA recombination</keyword>
<sequence>MNSLGTHGLNSLEPNPMLLIESLPSSSTSKFFWVIRSYIVTMKPNFAMQNYNPFLEAVGISHNISAVCTPQQNGIVERRNRTLVEAARSMMAYSGIPQSFWAEAVSTACFMQNRTLIVKQMGKTAYEMIEIVKRKPNIDFFRVFGCKCYVLNDRDDLGKFNPKSDESIFIGYSLNSGTYRVYDKRTRSILESSNVDFSETETFSNACSSSTTAILPELLLVPYNKTIRGMIEKSKR</sequence>
<reference evidence="11" key="1">
    <citation type="submission" date="2023-03" db="EMBL/GenBank/DDBJ databases">
        <title>Chromosome-scale reference genome and RAD-based genetic map of yellow starthistle (Centaurea solstitialis) reveal putative structural variation and QTLs associated with invader traits.</title>
        <authorList>
            <person name="Reatini B."/>
            <person name="Cang F.A."/>
            <person name="Jiang Q."/>
            <person name="Mckibben M.T.W."/>
            <person name="Barker M.S."/>
            <person name="Rieseberg L.H."/>
            <person name="Dlugosch K.M."/>
        </authorList>
    </citation>
    <scope>NUCLEOTIDE SEQUENCE</scope>
    <source>
        <strain evidence="11">CAN-66</strain>
        <tissue evidence="11">Leaf</tissue>
    </source>
</reference>
<dbReference type="PANTHER" id="PTHR42648">
    <property type="entry name" value="TRANSPOSASE, PUTATIVE-RELATED"/>
    <property type="match status" value="1"/>
</dbReference>
<keyword evidence="8" id="KW-0239">DNA-directed DNA polymerase</keyword>
<dbReference type="GO" id="GO:0003676">
    <property type="term" value="F:nucleic acid binding"/>
    <property type="evidence" value="ECO:0007669"/>
    <property type="project" value="InterPro"/>
</dbReference>
<keyword evidence="8" id="KW-0548">Nucleotidyltransferase</keyword>
<dbReference type="GO" id="GO:0016787">
    <property type="term" value="F:hydrolase activity"/>
    <property type="evidence" value="ECO:0007669"/>
    <property type="project" value="UniProtKB-KW"/>
</dbReference>
<dbReference type="GO" id="GO:0003964">
    <property type="term" value="F:RNA-directed DNA polymerase activity"/>
    <property type="evidence" value="ECO:0007669"/>
    <property type="project" value="UniProtKB-KW"/>
</dbReference>
<dbReference type="Proteomes" id="UP001172457">
    <property type="component" value="Chromosome 7"/>
</dbReference>
<evidence type="ECO:0000256" key="6">
    <source>
        <dbReference type="ARBA" id="ARBA00022908"/>
    </source>
</evidence>
<dbReference type="Gene3D" id="3.30.420.10">
    <property type="entry name" value="Ribonuclease H-like superfamily/Ribonuclease H"/>
    <property type="match status" value="1"/>
</dbReference>
<evidence type="ECO:0000259" key="10">
    <source>
        <dbReference type="PROSITE" id="PS50994"/>
    </source>
</evidence>
<evidence type="ECO:0000256" key="4">
    <source>
        <dbReference type="ARBA" id="ARBA00022801"/>
    </source>
</evidence>
<evidence type="ECO:0000256" key="5">
    <source>
        <dbReference type="ARBA" id="ARBA00022842"/>
    </source>
</evidence>
<protein>
    <recommendedName>
        <fullName evidence="10">Integrase catalytic domain-containing protein</fullName>
    </recommendedName>
</protein>
<keyword evidence="7" id="KW-0695">RNA-directed DNA polymerase</keyword>
<accession>A0AA38STV3</accession>
<dbReference type="GO" id="GO:0006310">
    <property type="term" value="P:DNA recombination"/>
    <property type="evidence" value="ECO:0007669"/>
    <property type="project" value="UniProtKB-KW"/>
</dbReference>
<dbReference type="SUPFAM" id="SSF53098">
    <property type="entry name" value="Ribonuclease H-like"/>
    <property type="match status" value="1"/>
</dbReference>
<dbReference type="GO" id="GO:0003887">
    <property type="term" value="F:DNA-directed DNA polymerase activity"/>
    <property type="evidence" value="ECO:0007669"/>
    <property type="project" value="UniProtKB-KW"/>
</dbReference>
<dbReference type="InterPro" id="IPR039537">
    <property type="entry name" value="Retrotran_Ty1/copia-like"/>
</dbReference>
<comment type="caution">
    <text evidence="11">The sequence shown here is derived from an EMBL/GenBank/DDBJ whole genome shotgun (WGS) entry which is preliminary data.</text>
</comment>
<evidence type="ECO:0000256" key="7">
    <source>
        <dbReference type="ARBA" id="ARBA00022918"/>
    </source>
</evidence>
<dbReference type="PANTHER" id="PTHR42648:SF11">
    <property type="entry name" value="TRANSPOSON TY4-P GAG-POL POLYPROTEIN"/>
    <property type="match status" value="1"/>
</dbReference>
<keyword evidence="1" id="KW-0540">Nuclease</keyword>
<keyword evidence="2" id="KW-0479">Metal-binding</keyword>
<evidence type="ECO:0000256" key="3">
    <source>
        <dbReference type="ARBA" id="ARBA00022759"/>
    </source>
</evidence>
<dbReference type="InterPro" id="IPR001584">
    <property type="entry name" value="Integrase_cat-core"/>
</dbReference>
<feature type="domain" description="Integrase catalytic" evidence="10">
    <location>
        <begin position="1"/>
        <end position="133"/>
    </location>
</feature>
<dbReference type="InterPro" id="IPR057670">
    <property type="entry name" value="SH3_retrovirus"/>
</dbReference>
<evidence type="ECO:0000256" key="2">
    <source>
        <dbReference type="ARBA" id="ARBA00022723"/>
    </source>
</evidence>
<organism evidence="11 12">
    <name type="scientific">Centaurea solstitialis</name>
    <name type="common">yellow star-thistle</name>
    <dbReference type="NCBI Taxonomy" id="347529"/>
    <lineage>
        <taxon>Eukaryota</taxon>
        <taxon>Viridiplantae</taxon>
        <taxon>Streptophyta</taxon>
        <taxon>Embryophyta</taxon>
        <taxon>Tracheophyta</taxon>
        <taxon>Spermatophyta</taxon>
        <taxon>Magnoliopsida</taxon>
        <taxon>eudicotyledons</taxon>
        <taxon>Gunneridae</taxon>
        <taxon>Pentapetalae</taxon>
        <taxon>asterids</taxon>
        <taxon>campanulids</taxon>
        <taxon>Asterales</taxon>
        <taxon>Asteraceae</taxon>
        <taxon>Carduoideae</taxon>
        <taxon>Cardueae</taxon>
        <taxon>Centaureinae</taxon>
        <taxon>Centaurea</taxon>
    </lineage>
</organism>
<dbReference type="Pfam" id="PF25597">
    <property type="entry name" value="SH3_retrovirus"/>
    <property type="match status" value="1"/>
</dbReference>
<evidence type="ECO:0000313" key="12">
    <source>
        <dbReference type="Proteomes" id="UP001172457"/>
    </source>
</evidence>
<name>A0AA38STV3_9ASTR</name>
<dbReference type="PROSITE" id="PS50994">
    <property type="entry name" value="INTEGRASE"/>
    <property type="match status" value="1"/>
</dbReference>
<proteinExistence type="predicted"/>
<dbReference type="GO" id="GO:0015074">
    <property type="term" value="P:DNA integration"/>
    <property type="evidence" value="ECO:0007669"/>
    <property type="project" value="UniProtKB-KW"/>
</dbReference>
<evidence type="ECO:0000256" key="8">
    <source>
        <dbReference type="ARBA" id="ARBA00022932"/>
    </source>
</evidence>
<keyword evidence="3" id="KW-0255">Endonuclease</keyword>
<keyword evidence="12" id="KW-1185">Reference proteome</keyword>
<gene>
    <name evidence="11" type="ORF">OSB04_029067</name>
</gene>
<dbReference type="AlphaFoldDB" id="A0AA38STV3"/>
<dbReference type="EMBL" id="JARYMX010000007">
    <property type="protein sequence ID" value="KAJ9542561.1"/>
    <property type="molecule type" value="Genomic_DNA"/>
</dbReference>
<evidence type="ECO:0000313" key="11">
    <source>
        <dbReference type="EMBL" id="KAJ9542561.1"/>
    </source>
</evidence>
<keyword evidence="4" id="KW-0378">Hydrolase</keyword>
<keyword evidence="6" id="KW-0229">DNA integration</keyword>
<dbReference type="InterPro" id="IPR036397">
    <property type="entry name" value="RNaseH_sf"/>
</dbReference>
<dbReference type="GO" id="GO:0046872">
    <property type="term" value="F:metal ion binding"/>
    <property type="evidence" value="ECO:0007669"/>
    <property type="project" value="UniProtKB-KW"/>
</dbReference>
<keyword evidence="8" id="KW-0808">Transferase</keyword>
<keyword evidence="5" id="KW-0460">Magnesium</keyword>
<dbReference type="GO" id="GO:0004519">
    <property type="term" value="F:endonuclease activity"/>
    <property type="evidence" value="ECO:0007669"/>
    <property type="project" value="UniProtKB-KW"/>
</dbReference>